<feature type="binding site" evidence="11">
    <location>
        <begin position="365"/>
        <end position="368"/>
    </location>
    <ligand>
        <name>4-CDP-2-C-methyl-D-erythritol 2-phosphate</name>
        <dbReference type="ChEBI" id="CHEBI:57919"/>
    </ligand>
</feature>
<comment type="function">
    <text evidence="11">Bifunctional enzyme that catalyzes the formation of 4-diphosphocytidyl-2-C-methyl-D-erythritol from CTP and 2-C-methyl-D-erythritol 4-phosphate (MEP) (IspD), and catalyzes the conversion of 4-diphosphocytidyl-2-C-methyl-D-erythritol 2-phosphate (CDP-ME2P) to 2-C-methyl-D-erythritol 2,4-cyclodiphosphate (ME-CPP) with a corresponding release of cytidine 5-monophosphate (CMP) (IspF).</text>
</comment>
<protein>
    <recommendedName>
        <fullName evidence="11">Bifunctional enzyme IspD/IspF</fullName>
    </recommendedName>
    <domain>
        <recommendedName>
            <fullName evidence="11">2-C-methyl-D-erythritol 4-phosphate cytidylyltransferase</fullName>
            <ecNumber evidence="11">2.7.7.60</ecNumber>
        </recommendedName>
        <alternativeName>
            <fullName evidence="11">4-diphosphocytidyl-2C-methyl-D-erythritol synthase</fullName>
        </alternativeName>
        <alternativeName>
            <fullName evidence="11">MEP cytidylyltransferase</fullName>
            <shortName evidence="11">MCT</shortName>
        </alternativeName>
    </domain>
    <domain>
        <recommendedName>
            <fullName evidence="11">2-C-methyl-D-erythritol 2,4-cyclodiphosphate synthase</fullName>
            <shortName evidence="11">MECDP-synthase</shortName>
            <shortName evidence="11">MECPP-synthase</shortName>
            <shortName evidence="11">MECPS</shortName>
            <ecNumber evidence="11">4.6.1.12</ecNumber>
        </recommendedName>
    </domain>
</protein>
<evidence type="ECO:0000256" key="12">
    <source>
        <dbReference type="RuleBase" id="RU004395"/>
    </source>
</evidence>
<dbReference type="EC" id="2.7.7.60" evidence="11"/>
<feature type="binding site" evidence="11">
    <location>
        <position position="241"/>
    </location>
    <ligand>
        <name>a divalent metal cation</name>
        <dbReference type="ChEBI" id="CHEBI:60240"/>
    </ligand>
</feature>
<dbReference type="InterPro" id="IPR026596">
    <property type="entry name" value="IspD/F"/>
</dbReference>
<dbReference type="EMBL" id="JAVRHS010000009">
    <property type="protein sequence ID" value="MDT0576631.1"/>
    <property type="molecule type" value="Genomic_DNA"/>
</dbReference>
<feature type="site" description="Transition state stabilizer" evidence="11">
    <location>
        <position position="267"/>
    </location>
</feature>
<dbReference type="PROSITE" id="PS01295">
    <property type="entry name" value="ISPD"/>
    <property type="match status" value="1"/>
</dbReference>
<feature type="binding site" evidence="11">
    <location>
        <begin position="267"/>
        <end position="268"/>
    </location>
    <ligand>
        <name>4-CDP-2-C-methyl-D-erythritol 2-phosphate</name>
        <dbReference type="ChEBI" id="CHEBI:57919"/>
    </ligand>
</feature>
<dbReference type="InterPro" id="IPR018294">
    <property type="entry name" value="ISPD_synthase_CS"/>
</dbReference>
<dbReference type="NCBIfam" id="TIGR00151">
    <property type="entry name" value="ispF"/>
    <property type="match status" value="1"/>
</dbReference>
<evidence type="ECO:0000313" key="14">
    <source>
        <dbReference type="EMBL" id="MDT0576631.1"/>
    </source>
</evidence>
<feature type="site" description="Transition state stabilizer" evidence="11">
    <location>
        <position position="29"/>
    </location>
</feature>
<dbReference type="GO" id="GO:0008685">
    <property type="term" value="F:2-C-methyl-D-erythritol 2,4-cyclodiphosphate synthase activity"/>
    <property type="evidence" value="ECO:0007669"/>
    <property type="project" value="UniProtKB-EC"/>
</dbReference>
<dbReference type="Pfam" id="PF01128">
    <property type="entry name" value="IspD"/>
    <property type="match status" value="1"/>
</dbReference>
<dbReference type="PANTHER" id="PTHR43181:SF1">
    <property type="entry name" value="2-C-METHYL-D-ERYTHRITOL 2,4-CYCLODIPHOSPHATE SYNTHASE, CHLOROPLASTIC"/>
    <property type="match status" value="1"/>
</dbReference>
<comment type="caution">
    <text evidence="14">The sequence shown here is derived from an EMBL/GenBank/DDBJ whole genome shotgun (WGS) entry which is preliminary data.</text>
</comment>
<dbReference type="InterPro" id="IPR020555">
    <property type="entry name" value="MECDP_synthase_CS"/>
</dbReference>
<dbReference type="Gene3D" id="3.90.550.10">
    <property type="entry name" value="Spore Coat Polysaccharide Biosynthesis Protein SpsA, Chain A"/>
    <property type="match status" value="1"/>
</dbReference>
<feature type="region of interest" description="2-C-methyl-D-erythritol 4-phosphate cytidylyltransferase" evidence="11">
    <location>
        <begin position="1"/>
        <end position="234"/>
    </location>
</feature>
<comment type="pathway">
    <text evidence="3 11">Isoprenoid biosynthesis; isopentenyl diphosphate biosynthesis via DXP pathway; isopentenyl diphosphate from 1-deoxy-D-xylulose 5-phosphate: step 4/6.</text>
</comment>
<dbReference type="InterPro" id="IPR036571">
    <property type="entry name" value="MECDP_synthase_sf"/>
</dbReference>
<evidence type="ECO:0000256" key="6">
    <source>
        <dbReference type="ARBA" id="ARBA00022695"/>
    </source>
</evidence>
<feature type="site" description="Transition state stabilizer" evidence="11">
    <location>
        <position position="22"/>
    </location>
</feature>
<dbReference type="SUPFAM" id="SSF69765">
    <property type="entry name" value="IpsF-like"/>
    <property type="match status" value="1"/>
</dbReference>
<comment type="similarity">
    <text evidence="4 12">Belongs to the IspF family.</text>
</comment>
<dbReference type="SUPFAM" id="SSF53448">
    <property type="entry name" value="Nucleotide-diphospho-sugar transferases"/>
    <property type="match status" value="1"/>
</dbReference>
<dbReference type="InterPro" id="IPR003526">
    <property type="entry name" value="MECDP_synthase"/>
</dbReference>
<gene>
    <name evidence="11" type="primary">ispDF</name>
    <name evidence="14" type="ORF">RM533_10605</name>
</gene>
<evidence type="ECO:0000256" key="1">
    <source>
        <dbReference type="ARBA" id="ARBA00000200"/>
    </source>
</evidence>
<dbReference type="NCBIfam" id="NF006899">
    <property type="entry name" value="PRK09382.1"/>
    <property type="match status" value="1"/>
</dbReference>
<feature type="domain" description="2-C-methyl-D-erythritol 2,4-cyclodiphosphate synthase" evidence="13">
    <location>
        <begin position="234"/>
        <end position="387"/>
    </location>
</feature>
<dbReference type="InterPro" id="IPR029044">
    <property type="entry name" value="Nucleotide-diphossugar_trans"/>
</dbReference>
<dbReference type="CDD" id="cd02516">
    <property type="entry name" value="CDP-ME_synthetase"/>
    <property type="match status" value="1"/>
</dbReference>
<comment type="caution">
    <text evidence="11">Lacks conserved residue(s) required for the propagation of feature annotation.</text>
</comment>
<evidence type="ECO:0000256" key="9">
    <source>
        <dbReference type="ARBA" id="ARBA00023239"/>
    </source>
</evidence>
<feature type="region of interest" description="2-C-methyl-D-erythritol 2,4-cyclodiphosphate synthase" evidence="11">
    <location>
        <begin position="235"/>
        <end position="396"/>
    </location>
</feature>
<comment type="catalytic activity">
    <reaction evidence="1 11 12">
        <text>4-CDP-2-C-methyl-D-erythritol 2-phosphate = 2-C-methyl-D-erythritol 2,4-cyclic diphosphate + CMP</text>
        <dbReference type="Rhea" id="RHEA:23864"/>
        <dbReference type="ChEBI" id="CHEBI:57919"/>
        <dbReference type="ChEBI" id="CHEBI:58483"/>
        <dbReference type="ChEBI" id="CHEBI:60377"/>
        <dbReference type="EC" id="4.6.1.12"/>
    </reaction>
</comment>
<comment type="catalytic activity">
    <reaction evidence="11">
        <text>2-C-methyl-D-erythritol 4-phosphate + CTP + H(+) = 4-CDP-2-C-methyl-D-erythritol + diphosphate</text>
        <dbReference type="Rhea" id="RHEA:13429"/>
        <dbReference type="ChEBI" id="CHEBI:15378"/>
        <dbReference type="ChEBI" id="CHEBI:33019"/>
        <dbReference type="ChEBI" id="CHEBI:37563"/>
        <dbReference type="ChEBI" id="CHEBI:57823"/>
        <dbReference type="ChEBI" id="CHEBI:58262"/>
        <dbReference type="EC" id="2.7.7.60"/>
    </reaction>
</comment>
<dbReference type="PANTHER" id="PTHR43181">
    <property type="entry name" value="2-C-METHYL-D-ERYTHRITOL 2,4-CYCLODIPHOSPHATE SYNTHASE, CHLOROPLASTIC"/>
    <property type="match status" value="1"/>
</dbReference>
<comment type="cofactor">
    <cofactor evidence="2 11">
        <name>a divalent metal cation</name>
        <dbReference type="ChEBI" id="CHEBI:60240"/>
    </cofactor>
</comment>
<accession>A0ABU2ZJS3</accession>
<dbReference type="GO" id="GO:0050518">
    <property type="term" value="F:2-C-methyl-D-erythritol 4-phosphate cytidylyltransferase activity"/>
    <property type="evidence" value="ECO:0007669"/>
    <property type="project" value="UniProtKB-EC"/>
</dbReference>
<comment type="similarity">
    <text evidence="11">In the C-terminal section; belongs to the IspF family.</text>
</comment>
<evidence type="ECO:0000256" key="8">
    <source>
        <dbReference type="ARBA" id="ARBA00023229"/>
    </source>
</evidence>
<feature type="site" description="Positions MEP for the nucleophilic attack" evidence="11">
    <location>
        <position position="157"/>
    </location>
</feature>
<keyword evidence="7 11" id="KW-0479">Metal-binding</keyword>
<evidence type="ECO:0000313" key="15">
    <source>
        <dbReference type="Proteomes" id="UP001259803"/>
    </source>
</evidence>
<keyword evidence="6 11" id="KW-0548">Nucleotidyltransferase</keyword>
<dbReference type="EC" id="4.6.1.12" evidence="11"/>
<feature type="binding site" evidence="11">
    <location>
        <begin position="289"/>
        <end position="291"/>
    </location>
    <ligand>
        <name>4-CDP-2-C-methyl-D-erythritol 2-phosphate</name>
        <dbReference type="ChEBI" id="CHEBI:57919"/>
    </ligand>
</feature>
<evidence type="ECO:0000256" key="2">
    <source>
        <dbReference type="ARBA" id="ARBA00001968"/>
    </source>
</evidence>
<dbReference type="Gene3D" id="3.30.1330.50">
    <property type="entry name" value="2-C-methyl-D-erythritol 2,4-cyclodiphosphate synthase"/>
    <property type="match status" value="1"/>
</dbReference>
<keyword evidence="5 11" id="KW-0808">Transferase</keyword>
<keyword evidence="8 11" id="KW-0414">Isoprene biosynthesis</keyword>
<evidence type="ECO:0000256" key="5">
    <source>
        <dbReference type="ARBA" id="ARBA00022679"/>
    </source>
</evidence>
<feature type="binding site" evidence="11">
    <location>
        <position position="275"/>
    </location>
    <ligand>
        <name>a divalent metal cation</name>
        <dbReference type="ChEBI" id="CHEBI:60240"/>
    </ligand>
</feature>
<feature type="binding site" evidence="11">
    <location>
        <position position="243"/>
    </location>
    <ligand>
        <name>a divalent metal cation</name>
        <dbReference type="ChEBI" id="CHEBI:60240"/>
    </ligand>
</feature>
<feature type="binding site" evidence="11">
    <location>
        <position position="372"/>
    </location>
    <ligand>
        <name>4-CDP-2-C-methyl-D-erythritol 2-phosphate</name>
        <dbReference type="ChEBI" id="CHEBI:57919"/>
    </ligand>
</feature>
<name>A0ABU2ZJS3_9SPHN</name>
<comment type="pathway">
    <text evidence="11">Isoprenoid biosynthesis; isopentenyl diphosphate biosynthesis via DXP pathway; isopentenyl diphosphate from 1-deoxy-D-xylulose 5-phosphate: step 2/6.</text>
</comment>
<keyword evidence="10 11" id="KW-0511">Multifunctional enzyme</keyword>
<reference evidence="14 15" key="1">
    <citation type="submission" date="2023-09" db="EMBL/GenBank/DDBJ databases">
        <authorList>
            <person name="Rey-Velasco X."/>
        </authorList>
    </citation>
    <scope>NUCLEOTIDE SEQUENCE [LARGE SCALE GENOMIC DNA]</scope>
    <source>
        <strain evidence="14 15">F390</strain>
    </source>
</reference>
<evidence type="ECO:0000256" key="11">
    <source>
        <dbReference type="HAMAP-Rule" id="MF_01520"/>
    </source>
</evidence>
<evidence type="ECO:0000256" key="4">
    <source>
        <dbReference type="ARBA" id="ARBA00008480"/>
    </source>
</evidence>
<proteinExistence type="inferred from homology"/>
<dbReference type="HAMAP" id="MF_00107">
    <property type="entry name" value="IspF"/>
    <property type="match status" value="1"/>
</dbReference>
<evidence type="ECO:0000256" key="10">
    <source>
        <dbReference type="ARBA" id="ARBA00023268"/>
    </source>
</evidence>
<dbReference type="HAMAP" id="MF_01520">
    <property type="entry name" value="IspDF"/>
    <property type="match status" value="1"/>
</dbReference>
<feature type="binding site" evidence="11">
    <location>
        <position position="375"/>
    </location>
    <ligand>
        <name>4-CDP-2-C-methyl-D-erythritol 2-phosphate</name>
        <dbReference type="ChEBI" id="CHEBI:57919"/>
    </ligand>
</feature>
<comment type="similarity">
    <text evidence="11">In the N-terminal section; belongs to the IspD/TarI cytidylyltransferase family. IspD subfamily.</text>
</comment>
<dbReference type="InterPro" id="IPR034683">
    <property type="entry name" value="IspD/TarI"/>
</dbReference>
<dbReference type="PROSITE" id="PS01350">
    <property type="entry name" value="ISPF"/>
    <property type="match status" value="1"/>
</dbReference>
<dbReference type="Proteomes" id="UP001259803">
    <property type="component" value="Unassembled WGS sequence"/>
</dbReference>
<feature type="binding site" evidence="11">
    <location>
        <begin position="241"/>
        <end position="243"/>
    </location>
    <ligand>
        <name>4-CDP-2-C-methyl-D-erythritol 2-phosphate</name>
        <dbReference type="ChEBI" id="CHEBI:57919"/>
    </ligand>
</feature>
<dbReference type="CDD" id="cd00554">
    <property type="entry name" value="MECDP_synthase"/>
    <property type="match status" value="1"/>
</dbReference>
<dbReference type="Pfam" id="PF02542">
    <property type="entry name" value="YgbB"/>
    <property type="match status" value="1"/>
</dbReference>
<evidence type="ECO:0000256" key="3">
    <source>
        <dbReference type="ARBA" id="ARBA00004709"/>
    </source>
</evidence>
<organism evidence="14 15">
    <name type="scientific">Croceicoccus esteveae</name>
    <dbReference type="NCBI Taxonomy" id="3075597"/>
    <lineage>
        <taxon>Bacteria</taxon>
        <taxon>Pseudomonadati</taxon>
        <taxon>Pseudomonadota</taxon>
        <taxon>Alphaproteobacteria</taxon>
        <taxon>Sphingomonadales</taxon>
        <taxon>Erythrobacteraceae</taxon>
        <taxon>Croceicoccus</taxon>
    </lineage>
</organism>
<keyword evidence="9 11" id="KW-0456">Lyase</keyword>
<feature type="site" description="Positions MEP for the nucleophilic attack" evidence="11">
    <location>
        <position position="212"/>
    </location>
</feature>
<evidence type="ECO:0000256" key="7">
    <source>
        <dbReference type="ARBA" id="ARBA00022723"/>
    </source>
</evidence>
<keyword evidence="15" id="KW-1185">Reference proteome</keyword>
<feature type="site" description="Transition state stabilizer" evidence="11">
    <location>
        <position position="366"/>
    </location>
</feature>
<dbReference type="RefSeq" id="WP_311341209.1">
    <property type="nucleotide sequence ID" value="NZ_JAVRHS010000009.1"/>
</dbReference>
<sequence>MPDAQAPSPFAGVILAGGRGTRAGLDTAKQYARWGGSTVLGLAVARMREAVTGPVIIVIPAGDEDAARAAVGNHPQIDFVIGGATRQLSALAGLERLASHLPAQVLIHDAARPDLPRAVVGRLADALIRHSGAVPVLPVADSLLTVNGDIAGAGVEREGLRRVQTPQAFRFSEILHAHRIWPTEPTAGDDATVLQAAGFDVALVAGDPRLRKLTFRTDFARNQMIDKPPLRTAFRIGSGYDVHRLVPGDGVWLCGIRIPHHRSLSGHSDADVALHALTDAVLGAIAAGDIGEHFPPSDPQWKGASSDHFFTHAMQLARIAGYAIANLDVTIICEEPKIGAHRQNMRNRLAELSGGDLRTISVKATTTERLGFTGRAEGIAAQASVLLHRIDDKEIR</sequence>
<evidence type="ECO:0000259" key="13">
    <source>
        <dbReference type="Pfam" id="PF02542"/>
    </source>
</evidence>